<gene>
    <name evidence="3" type="ORF">CYPRO_2754</name>
</gene>
<protein>
    <submittedName>
        <fullName evidence="3">Por secretion system C-terminal sorting domain-containing protein</fullName>
    </submittedName>
</protein>
<organism evidence="3 4">
    <name type="scientific">Cyclonatronum proteinivorum</name>
    <dbReference type="NCBI Taxonomy" id="1457365"/>
    <lineage>
        <taxon>Bacteria</taxon>
        <taxon>Pseudomonadati</taxon>
        <taxon>Balneolota</taxon>
        <taxon>Balneolia</taxon>
        <taxon>Balneolales</taxon>
        <taxon>Cyclonatronaceae</taxon>
        <taxon>Cyclonatronum</taxon>
    </lineage>
</organism>
<reference evidence="3 4" key="1">
    <citation type="submission" date="2018-03" db="EMBL/GenBank/DDBJ databases">
        <title>Phenotypic and genomic properties of Cyclonatronum proteinivorum gen. nov., sp. nov., a haloalkaliphilic bacteroidete from soda lakes possessing Na+-translocating rhodopsin.</title>
        <authorList>
            <person name="Toshchakov S.V."/>
            <person name="Korzhenkov A."/>
            <person name="Samarov N.I."/>
            <person name="Kublanov I.V."/>
            <person name="Muntyan M.S."/>
            <person name="Sorokin D.Y."/>
        </authorList>
    </citation>
    <scope>NUCLEOTIDE SEQUENCE [LARGE SCALE GENOMIC DNA]</scope>
    <source>
        <strain evidence="3 4">Omega</strain>
    </source>
</reference>
<evidence type="ECO:0000256" key="1">
    <source>
        <dbReference type="ARBA" id="ARBA00022729"/>
    </source>
</evidence>
<keyword evidence="1 2" id="KW-0732">Signal</keyword>
<evidence type="ECO:0000313" key="4">
    <source>
        <dbReference type="Proteomes" id="UP000254808"/>
    </source>
</evidence>
<dbReference type="InterPro" id="IPR029052">
    <property type="entry name" value="Metallo-depent_PP-like"/>
</dbReference>
<dbReference type="Proteomes" id="UP000254808">
    <property type="component" value="Chromosome"/>
</dbReference>
<dbReference type="RefSeq" id="WP_114985131.1">
    <property type="nucleotide sequence ID" value="NZ_CP027806.1"/>
</dbReference>
<dbReference type="GO" id="GO:0003993">
    <property type="term" value="F:acid phosphatase activity"/>
    <property type="evidence" value="ECO:0007669"/>
    <property type="project" value="InterPro"/>
</dbReference>
<proteinExistence type="predicted"/>
<dbReference type="OrthoDB" id="9809781at2"/>
<dbReference type="SUPFAM" id="SSF49363">
    <property type="entry name" value="Purple acid phosphatase, N-terminal domain"/>
    <property type="match status" value="1"/>
</dbReference>
<dbReference type="SUPFAM" id="SSF56300">
    <property type="entry name" value="Metallo-dependent phosphatases"/>
    <property type="match status" value="1"/>
</dbReference>
<dbReference type="NCBIfam" id="TIGR04183">
    <property type="entry name" value="Por_Secre_tail"/>
    <property type="match status" value="1"/>
</dbReference>
<dbReference type="GO" id="GO:0046872">
    <property type="term" value="F:metal ion binding"/>
    <property type="evidence" value="ECO:0007669"/>
    <property type="project" value="InterPro"/>
</dbReference>
<dbReference type="EMBL" id="CP027806">
    <property type="protein sequence ID" value="AXJ01993.1"/>
    <property type="molecule type" value="Genomic_DNA"/>
</dbReference>
<dbReference type="KEGG" id="cprv:CYPRO_2754"/>
<evidence type="ECO:0000256" key="2">
    <source>
        <dbReference type="SAM" id="SignalP"/>
    </source>
</evidence>
<feature type="chain" id="PRO_5016642116" evidence="2">
    <location>
        <begin position="27"/>
        <end position="515"/>
    </location>
</feature>
<dbReference type="InterPro" id="IPR039331">
    <property type="entry name" value="PAPs-like"/>
</dbReference>
<dbReference type="Gene3D" id="3.60.21.10">
    <property type="match status" value="1"/>
</dbReference>
<name>A0A345UNE1_9BACT</name>
<sequence length="515" mass="58423">MSTFRKWCVLTALILIAVCLTKPAHAMAEAAPSADTDKLVYSYFITDPLTEIHIAVITRASAAVNFEYRKAGDTAWVSHGFTRNAAVPGISRVLREVHLTQLRPDTRYEIRFSAGADSPVFSFQTLPKTLDAPLSIVSGGDLFHNAALMTPVTAAAARDNPMLAAIGGDWAYADGNPEKVWRWLELFRVWMEHMVTPDGRMVPFVPGIGNHEVVGGYGTDPGLAPLYFTFFNLPDKRAWFTLDAGDYLSLIMLDTNHTSRIDGPQREWLRAELERLRDVPHVFPVYHVPAWPSFRPLTNAHSQQVRDHWVPLFEQHGIQLAFENHDHTFKRTKPIRMNQVDPTGVVYVGDGSWGVSTRRANDIRQRWWLEKVTDDHHYWHLLLLPDTRMVTARNEHYQIIDSFEQRIPLEDGMPVLPGREALPEGIFLYQNYPNPFNAGTVIRFMVPDEYNQKPLRLELFNTGGQRVATLYNGPVAAGMQQLVFDPSRYALSSGTYVYKLQIGGQVRSRQMQLVK</sequence>
<keyword evidence="4" id="KW-1185">Reference proteome</keyword>
<accession>A0A345UNE1</accession>
<dbReference type="PANTHER" id="PTHR22953:SF153">
    <property type="entry name" value="PURPLE ACID PHOSPHATASE"/>
    <property type="match status" value="1"/>
</dbReference>
<evidence type="ECO:0000313" key="3">
    <source>
        <dbReference type="EMBL" id="AXJ01993.1"/>
    </source>
</evidence>
<dbReference type="AlphaFoldDB" id="A0A345UNE1"/>
<dbReference type="InterPro" id="IPR026444">
    <property type="entry name" value="Secre_tail"/>
</dbReference>
<feature type="signal peptide" evidence="2">
    <location>
        <begin position="1"/>
        <end position="26"/>
    </location>
</feature>
<dbReference type="PANTHER" id="PTHR22953">
    <property type="entry name" value="ACID PHOSPHATASE RELATED"/>
    <property type="match status" value="1"/>
</dbReference>
<dbReference type="InterPro" id="IPR008963">
    <property type="entry name" value="Purple_acid_Pase-like_N"/>
</dbReference>